<name>A0A8J2SX13_9STRA</name>
<evidence type="ECO:0000313" key="2">
    <source>
        <dbReference type="Proteomes" id="UP000789595"/>
    </source>
</evidence>
<dbReference type="EMBL" id="CAKKNE010000005">
    <property type="protein sequence ID" value="CAH0378214.1"/>
    <property type="molecule type" value="Genomic_DNA"/>
</dbReference>
<proteinExistence type="predicted"/>
<accession>A0A8J2SX13</accession>
<evidence type="ECO:0000313" key="1">
    <source>
        <dbReference type="EMBL" id="CAH0378214.1"/>
    </source>
</evidence>
<dbReference type="AlphaFoldDB" id="A0A8J2SX13"/>
<gene>
    <name evidence="1" type="ORF">PECAL_5P27340</name>
</gene>
<organism evidence="1 2">
    <name type="scientific">Pelagomonas calceolata</name>
    <dbReference type="NCBI Taxonomy" id="35677"/>
    <lineage>
        <taxon>Eukaryota</taxon>
        <taxon>Sar</taxon>
        <taxon>Stramenopiles</taxon>
        <taxon>Ochrophyta</taxon>
        <taxon>Pelagophyceae</taxon>
        <taxon>Pelagomonadales</taxon>
        <taxon>Pelagomonadaceae</taxon>
        <taxon>Pelagomonas</taxon>
    </lineage>
</organism>
<keyword evidence="2" id="KW-1185">Reference proteome</keyword>
<comment type="caution">
    <text evidence="1">The sequence shown here is derived from an EMBL/GenBank/DDBJ whole genome shotgun (WGS) entry which is preliminary data.</text>
</comment>
<dbReference type="Proteomes" id="UP000789595">
    <property type="component" value="Unassembled WGS sequence"/>
</dbReference>
<reference evidence="1" key="1">
    <citation type="submission" date="2021-11" db="EMBL/GenBank/DDBJ databases">
        <authorList>
            <consortium name="Genoscope - CEA"/>
            <person name="William W."/>
        </authorList>
    </citation>
    <scope>NUCLEOTIDE SEQUENCE</scope>
</reference>
<sequence>MRVKPELILAQTPALTCFTPKTRRPCASPWSVIFDFDKRNNFYSDYVHMLGKVRVYSPEVMKVAAAWLRKAVRRMSKCVNVA</sequence>
<protein>
    <submittedName>
        <fullName evidence="1">Uncharacterized protein</fullName>
    </submittedName>
</protein>